<dbReference type="InterPro" id="IPR026875">
    <property type="entry name" value="PHydrolase_assoc_dom"/>
</dbReference>
<evidence type="ECO:0000256" key="1">
    <source>
        <dbReference type="ARBA" id="ARBA00022801"/>
    </source>
</evidence>
<evidence type="ECO:0000313" key="4">
    <source>
        <dbReference type="EMBL" id="VAW10631.1"/>
    </source>
</evidence>
<dbReference type="InterPro" id="IPR006674">
    <property type="entry name" value="HD_domain"/>
</dbReference>
<dbReference type="NCBIfam" id="NF002326">
    <property type="entry name" value="PRK01286.1-1"/>
    <property type="match status" value="1"/>
</dbReference>
<keyword evidence="1 4" id="KW-0378">Hydrolase</keyword>
<dbReference type="AlphaFoldDB" id="A0A3B0SW51"/>
<dbReference type="Pfam" id="PF13286">
    <property type="entry name" value="HD_assoc"/>
    <property type="match status" value="1"/>
</dbReference>
<feature type="region of interest" description="Disordered" evidence="2">
    <location>
        <begin position="1"/>
        <end position="41"/>
    </location>
</feature>
<dbReference type="EMBL" id="UOEM01000018">
    <property type="protein sequence ID" value="VAW10631.1"/>
    <property type="molecule type" value="Genomic_DNA"/>
</dbReference>
<reference evidence="4" key="1">
    <citation type="submission" date="2018-06" db="EMBL/GenBank/DDBJ databases">
        <authorList>
            <person name="Zhirakovskaya E."/>
        </authorList>
    </citation>
    <scope>NUCLEOTIDE SEQUENCE</scope>
</reference>
<feature type="domain" description="HD" evidence="3">
    <location>
        <begin position="72"/>
        <end position="221"/>
    </location>
</feature>
<evidence type="ECO:0000256" key="2">
    <source>
        <dbReference type="SAM" id="MobiDB-lite"/>
    </source>
</evidence>
<dbReference type="SMART" id="SM00471">
    <property type="entry name" value="HDc"/>
    <property type="match status" value="1"/>
</dbReference>
<dbReference type="CDD" id="cd00077">
    <property type="entry name" value="HDc"/>
    <property type="match status" value="1"/>
</dbReference>
<dbReference type="InterPro" id="IPR050135">
    <property type="entry name" value="dGTPase-like"/>
</dbReference>
<organism evidence="4">
    <name type="scientific">hydrothermal vent metagenome</name>
    <dbReference type="NCBI Taxonomy" id="652676"/>
    <lineage>
        <taxon>unclassified sequences</taxon>
        <taxon>metagenomes</taxon>
        <taxon>ecological metagenomes</taxon>
    </lineage>
</organism>
<dbReference type="InterPro" id="IPR003607">
    <property type="entry name" value="HD/PDEase_dom"/>
</dbReference>
<sequence length="405" mass="45488">MEQKFTSLADGTAPYAARPETSRGRQVKEPLSPTRSPYQRDRDRIVHSHAFRRLKHKTQVFVTHEDDHYRTRLTHSLEVSQIARSITRVLGGNEDLAEALALAHDLGHPPFGHVGERVLAASMAGHQGFDHNAQAIRIVTLLERRYASFDGLNLTWETLEGLAKHNGPLLPPGRRGHDAGRPDAELPYAIRAYPHYRLLELDTHAGFEAQVAALADDIAYNNHDIDDGLRAGLFTLDQLCEVPLVAETVKSVFNAYGGIESQRRVHETVRRLMTAMIEDAINQTMARLSKLDPALPSDVRRAGAPVVAFSEPMAKSNRDLKTFLFSHMYRSDEVNRSMAEAEKVVRMLFGRYMSEPSALPVEWQPDKSGSLTDQARNIADFIAGMTDRFAIGEYVRLFDDQPNFR</sequence>
<dbReference type="HAMAP" id="MF_01212">
    <property type="entry name" value="dGTPase_type2"/>
    <property type="match status" value="1"/>
</dbReference>
<protein>
    <submittedName>
        <fullName evidence="4">DNTP triphosphohydrolase, broad substrate specificity</fullName>
    </submittedName>
</protein>
<evidence type="ECO:0000259" key="3">
    <source>
        <dbReference type="PROSITE" id="PS51831"/>
    </source>
</evidence>
<gene>
    <name evidence="4" type="ORF">MNBD_ALPHA09-411</name>
</gene>
<dbReference type="Gene3D" id="1.10.3210.10">
    <property type="entry name" value="Hypothetical protein af1432"/>
    <property type="match status" value="1"/>
</dbReference>
<dbReference type="GO" id="GO:0006203">
    <property type="term" value="P:dGTP catabolic process"/>
    <property type="evidence" value="ECO:0007669"/>
    <property type="project" value="TreeGrafter"/>
</dbReference>
<dbReference type="InterPro" id="IPR006261">
    <property type="entry name" value="dGTPase"/>
</dbReference>
<dbReference type="PROSITE" id="PS51831">
    <property type="entry name" value="HD"/>
    <property type="match status" value="1"/>
</dbReference>
<dbReference type="InterPro" id="IPR023023">
    <property type="entry name" value="dNTPase_2"/>
</dbReference>
<dbReference type="GO" id="GO:0008832">
    <property type="term" value="F:dGTPase activity"/>
    <property type="evidence" value="ECO:0007669"/>
    <property type="project" value="TreeGrafter"/>
</dbReference>
<dbReference type="PANTHER" id="PTHR11373:SF43">
    <property type="entry name" value="DEOXYGUANOSINETRIPHOSPHATE TRIPHOSPHOHYDROLASE-LIKE PROTEIN"/>
    <property type="match status" value="1"/>
</dbReference>
<dbReference type="Pfam" id="PF01966">
    <property type="entry name" value="HD"/>
    <property type="match status" value="1"/>
</dbReference>
<dbReference type="NCBIfam" id="TIGR01353">
    <property type="entry name" value="dGTP_triPase"/>
    <property type="match status" value="1"/>
</dbReference>
<dbReference type="NCBIfam" id="NF002328">
    <property type="entry name" value="PRK01286.1-3"/>
    <property type="match status" value="1"/>
</dbReference>
<name>A0A3B0SW51_9ZZZZ</name>
<accession>A0A3B0SW51</accession>
<dbReference type="SUPFAM" id="SSF109604">
    <property type="entry name" value="HD-domain/PDEase-like"/>
    <property type="match status" value="1"/>
</dbReference>
<proteinExistence type="inferred from homology"/>
<dbReference type="PANTHER" id="PTHR11373">
    <property type="entry name" value="DEOXYNUCLEOSIDE TRIPHOSPHATE TRIPHOSPHOHYDROLASE"/>
    <property type="match status" value="1"/>
</dbReference>